<dbReference type="PRINTS" id="PR00377">
    <property type="entry name" value="IMPHPHTASES"/>
</dbReference>
<dbReference type="PANTHER" id="PTHR20854:SF4">
    <property type="entry name" value="INOSITOL-1-MONOPHOSPHATASE-RELATED"/>
    <property type="match status" value="1"/>
</dbReference>
<accession>A0ABQ6K3V1</accession>
<reference evidence="5" key="1">
    <citation type="journal article" date="2019" name="Int. J. Syst. Evol. Microbiol.">
        <title>The Global Catalogue of Microorganisms (GCM) 10K type strain sequencing project: providing services to taxonomists for standard genome sequencing and annotation.</title>
        <authorList>
            <consortium name="The Broad Institute Genomics Platform"/>
            <consortium name="The Broad Institute Genome Sequencing Center for Infectious Disease"/>
            <person name="Wu L."/>
            <person name="Ma J."/>
        </authorList>
    </citation>
    <scope>NUCLEOTIDE SEQUENCE [LARGE SCALE GENOMIC DNA]</scope>
    <source>
        <strain evidence="5">NBRC 108894</strain>
    </source>
</reference>
<evidence type="ECO:0000313" key="5">
    <source>
        <dbReference type="Proteomes" id="UP001157034"/>
    </source>
</evidence>
<dbReference type="Gene3D" id="3.30.540.10">
    <property type="entry name" value="Fructose-1,6-Bisphosphatase, subunit A, domain 1"/>
    <property type="match status" value="1"/>
</dbReference>
<keyword evidence="5" id="KW-1185">Reference proteome</keyword>
<dbReference type="PANTHER" id="PTHR20854">
    <property type="entry name" value="INOSITOL MONOPHOSPHATASE"/>
    <property type="match status" value="1"/>
</dbReference>
<evidence type="ECO:0000256" key="3">
    <source>
        <dbReference type="ARBA" id="ARBA00022842"/>
    </source>
</evidence>
<dbReference type="Proteomes" id="UP001157034">
    <property type="component" value="Unassembled WGS sequence"/>
</dbReference>
<evidence type="ECO:0000313" key="4">
    <source>
        <dbReference type="EMBL" id="GMA93760.1"/>
    </source>
</evidence>
<protein>
    <submittedName>
        <fullName evidence="4">Histidinol-phosphatase</fullName>
    </submittedName>
</protein>
<comment type="caution">
    <text evidence="4">The sequence shown here is derived from an EMBL/GenBank/DDBJ whole genome shotgun (WGS) entry which is preliminary data.</text>
</comment>
<sequence length="270" mass="28657">MTDSAAGPNLADDLALALAIAADADLIAIDRYRAQDLDVRFKPDRTQVTDADRRIERLVRERLAAARPDDAILGEELGGDSAPGAPRRQWIVDPIDGTSNFVRGVPDWGLLLALVVDGVPMLGVASAPALERRWWAASGHGAWVREAKGEPRRIRVSGIDALAEASLSYNSLKGWDEAGRLDQLVALGRAVGRTRAYGDLWSYLLVAEGAVDVAGEFDLKPWDTAALVPILREAGGTATTASGGDDVLTDGSLLVSNGLLHAAVLRLIAP</sequence>
<dbReference type="RefSeq" id="WP_284252700.1">
    <property type="nucleotide sequence ID" value="NZ_BAAAQO010000003.1"/>
</dbReference>
<evidence type="ECO:0000256" key="2">
    <source>
        <dbReference type="ARBA" id="ARBA00022801"/>
    </source>
</evidence>
<name>A0ABQ6K3V1_9MICO</name>
<organism evidence="4 5">
    <name type="scientific">Pseudolysinimonas kribbensis</name>
    <dbReference type="NCBI Taxonomy" id="433641"/>
    <lineage>
        <taxon>Bacteria</taxon>
        <taxon>Bacillati</taxon>
        <taxon>Actinomycetota</taxon>
        <taxon>Actinomycetes</taxon>
        <taxon>Micrococcales</taxon>
        <taxon>Microbacteriaceae</taxon>
        <taxon>Pseudolysinimonas</taxon>
    </lineage>
</organism>
<dbReference type="PROSITE" id="PS00629">
    <property type="entry name" value="IMP_1"/>
    <property type="match status" value="1"/>
</dbReference>
<gene>
    <name evidence="4" type="ORF">GCM10025881_05840</name>
</gene>
<keyword evidence="1" id="KW-0479">Metal-binding</keyword>
<dbReference type="SUPFAM" id="SSF56655">
    <property type="entry name" value="Carbohydrate phosphatase"/>
    <property type="match status" value="1"/>
</dbReference>
<keyword evidence="3" id="KW-0460">Magnesium</keyword>
<dbReference type="EMBL" id="BSVB01000001">
    <property type="protein sequence ID" value="GMA93760.1"/>
    <property type="molecule type" value="Genomic_DNA"/>
</dbReference>
<keyword evidence="2" id="KW-0378">Hydrolase</keyword>
<dbReference type="InterPro" id="IPR020583">
    <property type="entry name" value="Inositol_monoP_metal-BS"/>
</dbReference>
<dbReference type="InterPro" id="IPR000760">
    <property type="entry name" value="Inositol_monophosphatase-like"/>
</dbReference>
<dbReference type="Gene3D" id="3.40.190.80">
    <property type="match status" value="1"/>
</dbReference>
<dbReference type="Pfam" id="PF00459">
    <property type="entry name" value="Inositol_P"/>
    <property type="match status" value="1"/>
</dbReference>
<proteinExistence type="predicted"/>
<evidence type="ECO:0000256" key="1">
    <source>
        <dbReference type="ARBA" id="ARBA00022723"/>
    </source>
</evidence>